<dbReference type="SUPFAM" id="SSF82185">
    <property type="entry name" value="Histone H3 K4-specific methyltransferase SET7/9 N-terminal domain"/>
    <property type="match status" value="1"/>
</dbReference>
<sequence>MKNNQMKGISLVLSILLLFAGGVWGDYWDYDGCGHDQKPCLTKEGNLMEGRYEKKIGPMSELSVDYFKGMLNGRLLIETCRYGARPDGHLYVKANFKEGKFHGIVDIYDAYRSDGVLVCKQTWVDGELKSGECGL</sequence>
<protein>
    <submittedName>
        <fullName evidence="1">Uncharacterized protein</fullName>
    </submittedName>
</protein>
<dbReference type="AlphaFoldDB" id="A0A382ZEQ8"/>
<accession>A0A382ZEQ8</accession>
<organism evidence="1">
    <name type="scientific">marine metagenome</name>
    <dbReference type="NCBI Taxonomy" id="408172"/>
    <lineage>
        <taxon>unclassified sequences</taxon>
        <taxon>metagenomes</taxon>
        <taxon>ecological metagenomes</taxon>
    </lineage>
</organism>
<proteinExistence type="predicted"/>
<dbReference type="EMBL" id="UINC01183237">
    <property type="protein sequence ID" value="SVD93893.1"/>
    <property type="molecule type" value="Genomic_DNA"/>
</dbReference>
<name>A0A382ZEQ8_9ZZZZ</name>
<gene>
    <name evidence="1" type="ORF">METZ01_LOCUS446747</name>
</gene>
<reference evidence="1" key="1">
    <citation type="submission" date="2018-05" db="EMBL/GenBank/DDBJ databases">
        <authorList>
            <person name="Lanie J.A."/>
            <person name="Ng W.-L."/>
            <person name="Kazmierczak K.M."/>
            <person name="Andrzejewski T.M."/>
            <person name="Davidsen T.M."/>
            <person name="Wayne K.J."/>
            <person name="Tettelin H."/>
            <person name="Glass J.I."/>
            <person name="Rusch D."/>
            <person name="Podicherti R."/>
            <person name="Tsui H.-C.T."/>
            <person name="Winkler M.E."/>
        </authorList>
    </citation>
    <scope>NUCLEOTIDE SEQUENCE</scope>
</reference>
<evidence type="ECO:0000313" key="1">
    <source>
        <dbReference type="EMBL" id="SVD93893.1"/>
    </source>
</evidence>